<dbReference type="Gene3D" id="3.40.50.200">
    <property type="entry name" value="Peptidase S8/S53 domain"/>
    <property type="match status" value="1"/>
</dbReference>
<keyword evidence="5 6" id="KW-0720">Serine protease</keyword>
<dbReference type="InterPro" id="IPR026444">
    <property type="entry name" value="Secre_tail"/>
</dbReference>
<evidence type="ECO:0000256" key="3">
    <source>
        <dbReference type="ARBA" id="ARBA00022729"/>
    </source>
</evidence>
<feature type="active site" description="Charge relay system" evidence="6">
    <location>
        <position position="445"/>
    </location>
</feature>
<dbReference type="Pfam" id="PF18962">
    <property type="entry name" value="Por_Secre_tail"/>
    <property type="match status" value="1"/>
</dbReference>
<keyword evidence="10" id="KW-1185">Reference proteome</keyword>
<dbReference type="OrthoDB" id="1055762at2"/>
<dbReference type="PANTHER" id="PTHR43399">
    <property type="entry name" value="SUBTILISIN-RELATED"/>
    <property type="match status" value="1"/>
</dbReference>
<evidence type="ECO:0000259" key="7">
    <source>
        <dbReference type="Pfam" id="PF00082"/>
    </source>
</evidence>
<keyword evidence="2 6" id="KW-0645">Protease</keyword>
<proteinExistence type="inferred from homology"/>
<feature type="domain" description="Secretion system C-terminal sorting" evidence="8">
    <location>
        <begin position="616"/>
        <end position="687"/>
    </location>
</feature>
<comment type="similarity">
    <text evidence="1 6">Belongs to the peptidase S8 family.</text>
</comment>
<sequence>MILLKDKIKISVFILMMMSFLGYTQQENTVKRYYVKFASEDVAPKFVKEGEKFTYIGDDKEEEAFFAKYDIHNFEQVYPTSRRINLRNAFFLETSSQDLVSELMKAYPTKYRVIEDLTDEKMELNNNPYFPNDYVVSPVRIPFDLSTFDRKELEYIGAPKAWGITNSLNNTITIGLSDAKVDDQDPDLAGKVSFLPNGYSYGNLTPDCDNGFSTHGTGVGAIAAAQGDNGYGTVGVCYDCDILAANAFSYGHLLTLAQSGVKVINMSWGGTSSLPPDQYIQSSQHRQDIQESINEIVEDYGVVLVASGGNNLNFNANGYFPLYNYPASFDNVISVSGVNHWYDMDNPHEVTAIPGTTNQSYLWRIEDSVSQLVLDDGINEPQGVYTNYWNPNGSGILTLNDQIDILAPGYQVHLYATHIYNCPVDHNNDGQLNYLLEGKYGNATSPAAPYVTGTVALMFMVNECLTPKEVENILKLTAKDIENTHLNAPFYGLIGSGKLETGNAVEFVDEMQKYDGLAVIKNHRFHRYDFNLDKFNNDLLIENVQFEENTTVDFTARNSIELTEGTSLKPGANGYVILNTDTTINDICVPSNVSTSASSSETSRNTSSELESELILYPNPTRDIVQLQLVSQNDKIASVEIYNIHGHLISEVTALENNSLNISAFKKGIYLIKVHTVNKNSFTEKVIKM</sequence>
<evidence type="ECO:0000259" key="8">
    <source>
        <dbReference type="Pfam" id="PF18962"/>
    </source>
</evidence>
<keyword evidence="3" id="KW-0732">Signal</keyword>
<reference evidence="9 10" key="1">
    <citation type="submission" date="2017-06" db="EMBL/GenBank/DDBJ databases">
        <authorList>
            <person name="Kim H.J."/>
            <person name="Triplett B.A."/>
        </authorList>
    </citation>
    <scope>NUCLEOTIDE SEQUENCE [LARGE SCALE GENOMIC DNA]</scope>
    <source>
        <strain evidence="9 10">DSM 25597</strain>
    </source>
</reference>
<dbReference type="Proteomes" id="UP000198379">
    <property type="component" value="Unassembled WGS sequence"/>
</dbReference>
<accession>A0A239DKZ2</accession>
<dbReference type="GO" id="GO:0004252">
    <property type="term" value="F:serine-type endopeptidase activity"/>
    <property type="evidence" value="ECO:0007669"/>
    <property type="project" value="UniProtKB-UniRule"/>
</dbReference>
<dbReference type="InterPro" id="IPR015500">
    <property type="entry name" value="Peptidase_S8_subtilisin-rel"/>
</dbReference>
<dbReference type="NCBIfam" id="TIGR04183">
    <property type="entry name" value="Por_Secre_tail"/>
    <property type="match status" value="1"/>
</dbReference>
<evidence type="ECO:0000256" key="6">
    <source>
        <dbReference type="PROSITE-ProRule" id="PRU01240"/>
    </source>
</evidence>
<evidence type="ECO:0000313" key="10">
    <source>
        <dbReference type="Proteomes" id="UP000198379"/>
    </source>
</evidence>
<evidence type="ECO:0000313" key="9">
    <source>
        <dbReference type="EMBL" id="SNS32731.1"/>
    </source>
</evidence>
<dbReference type="EMBL" id="FZNY01000011">
    <property type="protein sequence ID" value="SNS32731.1"/>
    <property type="molecule type" value="Genomic_DNA"/>
</dbReference>
<evidence type="ECO:0000256" key="4">
    <source>
        <dbReference type="ARBA" id="ARBA00022801"/>
    </source>
</evidence>
<feature type="active site" description="Charge relay system" evidence="6">
    <location>
        <position position="178"/>
    </location>
</feature>
<protein>
    <submittedName>
        <fullName evidence="9">Por secretion system C-terminal sorting domain-containing protein</fullName>
    </submittedName>
</protein>
<keyword evidence="4 6" id="KW-0378">Hydrolase</keyword>
<dbReference type="GO" id="GO:0006508">
    <property type="term" value="P:proteolysis"/>
    <property type="evidence" value="ECO:0007669"/>
    <property type="project" value="UniProtKB-KW"/>
</dbReference>
<evidence type="ECO:0000256" key="2">
    <source>
        <dbReference type="ARBA" id="ARBA00022670"/>
    </source>
</evidence>
<feature type="domain" description="Peptidase S8/S53" evidence="7">
    <location>
        <begin position="170"/>
        <end position="487"/>
    </location>
</feature>
<dbReference type="InterPro" id="IPR051048">
    <property type="entry name" value="Peptidase_S8/S53_subtilisin"/>
</dbReference>
<dbReference type="InterPro" id="IPR036852">
    <property type="entry name" value="Peptidase_S8/S53_dom_sf"/>
</dbReference>
<dbReference type="InterPro" id="IPR000209">
    <property type="entry name" value="Peptidase_S8/S53_dom"/>
</dbReference>
<name>A0A239DKZ2_9FLAO</name>
<dbReference type="PRINTS" id="PR00723">
    <property type="entry name" value="SUBTILISIN"/>
</dbReference>
<dbReference type="PANTHER" id="PTHR43399:SF4">
    <property type="entry name" value="CELL WALL-ASSOCIATED PROTEASE"/>
    <property type="match status" value="1"/>
</dbReference>
<dbReference type="RefSeq" id="WP_089373810.1">
    <property type="nucleotide sequence ID" value="NZ_BMEP01000008.1"/>
</dbReference>
<feature type="active site" description="Charge relay system" evidence="6">
    <location>
        <position position="215"/>
    </location>
</feature>
<evidence type="ECO:0000256" key="1">
    <source>
        <dbReference type="ARBA" id="ARBA00011073"/>
    </source>
</evidence>
<dbReference type="PROSITE" id="PS51892">
    <property type="entry name" value="SUBTILASE"/>
    <property type="match status" value="1"/>
</dbReference>
<dbReference type="SUPFAM" id="SSF52743">
    <property type="entry name" value="Subtilisin-like"/>
    <property type="match status" value="1"/>
</dbReference>
<organism evidence="9 10">
    <name type="scientific">Dokdonia pacifica</name>
    <dbReference type="NCBI Taxonomy" id="1627892"/>
    <lineage>
        <taxon>Bacteria</taxon>
        <taxon>Pseudomonadati</taxon>
        <taxon>Bacteroidota</taxon>
        <taxon>Flavobacteriia</taxon>
        <taxon>Flavobacteriales</taxon>
        <taxon>Flavobacteriaceae</taxon>
        <taxon>Dokdonia</taxon>
    </lineage>
</organism>
<evidence type="ECO:0000256" key="5">
    <source>
        <dbReference type="ARBA" id="ARBA00022825"/>
    </source>
</evidence>
<dbReference type="AlphaFoldDB" id="A0A239DKZ2"/>
<gene>
    <name evidence="9" type="ORF">SAMN06265376_11158</name>
</gene>
<dbReference type="Pfam" id="PF00082">
    <property type="entry name" value="Peptidase_S8"/>
    <property type="match status" value="1"/>
</dbReference>